<gene>
    <name evidence="8" type="primary">Mo03166</name>
    <name evidence="8" type="ORF">E5Q_03166</name>
</gene>
<dbReference type="CDD" id="cd15858">
    <property type="entry name" value="SNARE_VAM7"/>
    <property type="match status" value="1"/>
</dbReference>
<comment type="caution">
    <text evidence="8">The sequence shown here is derived from an EMBL/GenBank/DDBJ whole genome shotgun (WGS) entry which is preliminary data.</text>
</comment>
<evidence type="ECO:0000259" key="6">
    <source>
        <dbReference type="PROSITE" id="PS50192"/>
    </source>
</evidence>
<dbReference type="Gene3D" id="3.30.1520.10">
    <property type="entry name" value="Phox-like domain"/>
    <property type="match status" value="1"/>
</dbReference>
<dbReference type="SMART" id="SM00397">
    <property type="entry name" value="t_SNARE"/>
    <property type="match status" value="1"/>
</dbReference>
<dbReference type="PANTHER" id="PTHR22775">
    <property type="entry name" value="SORTING NEXIN"/>
    <property type="match status" value="1"/>
</dbReference>
<comment type="subcellular location">
    <subcellularLocation>
        <location evidence="1">Vacuole</location>
    </subcellularLocation>
</comment>
<dbReference type="FunFam" id="1.20.5.110:FF:000058">
    <property type="entry name" value="VAM7p Vacuolar SNARE protein"/>
    <property type="match status" value="1"/>
</dbReference>
<keyword evidence="9" id="KW-1185">Reference proteome</keyword>
<dbReference type="OMA" id="QASVRSW"/>
<dbReference type="FunCoup" id="G7E0Y8">
    <property type="interactions" value="38"/>
</dbReference>
<feature type="compositionally biased region" description="Polar residues" evidence="5">
    <location>
        <begin position="167"/>
        <end position="181"/>
    </location>
</feature>
<dbReference type="InterPro" id="IPR000727">
    <property type="entry name" value="T_SNARE_dom"/>
</dbReference>
<dbReference type="GO" id="GO:0007034">
    <property type="term" value="P:vacuolar transport"/>
    <property type="evidence" value="ECO:0007669"/>
    <property type="project" value="UniProtKB-ARBA"/>
</dbReference>
<dbReference type="STRING" id="764103.G7E0Y8"/>
<feature type="region of interest" description="Disordered" evidence="5">
    <location>
        <begin position="162"/>
        <end position="181"/>
    </location>
</feature>
<evidence type="ECO:0000313" key="9">
    <source>
        <dbReference type="Proteomes" id="UP000009131"/>
    </source>
</evidence>
<feature type="domain" description="T-SNARE coiled-coil homology" evidence="6">
    <location>
        <begin position="297"/>
        <end position="359"/>
    </location>
</feature>
<dbReference type="PANTHER" id="PTHR22775:SF3">
    <property type="entry name" value="SORTING NEXIN-13"/>
    <property type="match status" value="1"/>
</dbReference>
<dbReference type="PROSITE" id="PS50195">
    <property type="entry name" value="PX"/>
    <property type="match status" value="1"/>
</dbReference>
<dbReference type="InterPro" id="IPR036871">
    <property type="entry name" value="PX_dom_sf"/>
</dbReference>
<evidence type="ECO:0000256" key="2">
    <source>
        <dbReference type="ARBA" id="ARBA00022554"/>
    </source>
</evidence>
<dbReference type="AlphaFoldDB" id="G7E0Y8"/>
<evidence type="ECO:0000256" key="4">
    <source>
        <dbReference type="ARBA" id="ARBA00054927"/>
    </source>
</evidence>
<comment type="function">
    <text evidence="4">Essential for proper morphogenesis of the vacuole. May exist as structural reinforcement on the surface of the vacuolar membrane and be required for maintenance against rupture by osmotic pressure.</text>
</comment>
<keyword evidence="3" id="KW-0175">Coiled coil</keyword>
<feature type="domain" description="PX" evidence="7">
    <location>
        <begin position="4"/>
        <end position="126"/>
    </location>
</feature>
<evidence type="ECO:0000256" key="5">
    <source>
        <dbReference type="SAM" id="MobiDB-lite"/>
    </source>
</evidence>
<dbReference type="EMBL" id="BABT02000102">
    <property type="protein sequence ID" value="GAA96498.1"/>
    <property type="molecule type" value="Genomic_DNA"/>
</dbReference>
<dbReference type="GO" id="GO:0035091">
    <property type="term" value="F:phosphatidylinositol binding"/>
    <property type="evidence" value="ECO:0007669"/>
    <property type="project" value="InterPro"/>
</dbReference>
<dbReference type="eggNOG" id="KOG3202">
    <property type="taxonomic scope" value="Eukaryota"/>
</dbReference>
<dbReference type="SUPFAM" id="SSF58038">
    <property type="entry name" value="SNARE fusion complex"/>
    <property type="match status" value="1"/>
</dbReference>
<dbReference type="PROSITE" id="PS50192">
    <property type="entry name" value="T_SNARE"/>
    <property type="match status" value="1"/>
</dbReference>
<name>G7E0Y8_MIXOS</name>
<dbReference type="Pfam" id="PF00787">
    <property type="entry name" value="PX"/>
    <property type="match status" value="1"/>
</dbReference>
<accession>G7E0Y8</accession>
<dbReference type="SUPFAM" id="SSF64268">
    <property type="entry name" value="PX domain"/>
    <property type="match status" value="1"/>
</dbReference>
<evidence type="ECO:0000256" key="1">
    <source>
        <dbReference type="ARBA" id="ARBA00004116"/>
    </source>
</evidence>
<dbReference type="RefSeq" id="XP_014567456.1">
    <property type="nucleotide sequence ID" value="XM_014711970.1"/>
</dbReference>
<dbReference type="Gene3D" id="1.20.5.110">
    <property type="match status" value="1"/>
</dbReference>
<proteinExistence type="predicted"/>
<organism evidence="8 9">
    <name type="scientific">Mixia osmundae (strain CBS 9802 / IAM 14324 / JCM 22182 / KY 12970)</name>
    <dbReference type="NCBI Taxonomy" id="764103"/>
    <lineage>
        <taxon>Eukaryota</taxon>
        <taxon>Fungi</taxon>
        <taxon>Dikarya</taxon>
        <taxon>Basidiomycota</taxon>
        <taxon>Pucciniomycotina</taxon>
        <taxon>Mixiomycetes</taxon>
        <taxon>Mixiales</taxon>
        <taxon>Mixiaceae</taxon>
        <taxon>Mixia</taxon>
    </lineage>
</organism>
<sequence>MAQSSLSGIFIRSHQTRTSPKTHIAYAVEVHESTSRTWTVWRRYSEFEDLDKDLLADVGSSPSHPSLPPKRSWTMKMGRGIHDESLIEERRLGLEQYLRGILGGRDDRFRQSHCFIAFIAAAPGASSSSKAALASTGFTVSTWLDEHASLVGLSREIRAELSRRDSLSTSGDSTASHQANVQAKKKLAQLVSRSTTLSKGLAELAKSGLPEGELRRRTDMISSLQDDAETLGKLSVASRHPARGAMPRESVSTGRAELLGSSAGLKRPGRTLGAGAKPVETTETRALDDHGLMQLQTQMMSAQDDRLSSLSAVVRRQKELSLAISHELESQNELLDGLSNDVDSSAAKLGSATKQLRRLG</sequence>
<dbReference type="GO" id="GO:0097576">
    <property type="term" value="P:vacuole fusion"/>
    <property type="evidence" value="ECO:0007669"/>
    <property type="project" value="UniProtKB-ARBA"/>
</dbReference>
<keyword evidence="2" id="KW-0926">Vacuole</keyword>
<evidence type="ECO:0008006" key="10">
    <source>
        <dbReference type="Google" id="ProtNLM"/>
    </source>
</evidence>
<dbReference type="GO" id="GO:0000329">
    <property type="term" value="C:fungal-type vacuole membrane"/>
    <property type="evidence" value="ECO:0007669"/>
    <property type="project" value="UniProtKB-ARBA"/>
</dbReference>
<protein>
    <recommendedName>
        <fullName evidence="10">t-SNARE coiled-coil homology domain-containing protein</fullName>
    </recommendedName>
</protein>
<dbReference type="SMART" id="SM00312">
    <property type="entry name" value="PX"/>
    <property type="match status" value="1"/>
</dbReference>
<reference evidence="8 9" key="1">
    <citation type="journal article" date="2011" name="J. Gen. Appl. Microbiol.">
        <title>Draft genome sequencing of the enigmatic basidiomycete Mixia osmundae.</title>
        <authorList>
            <person name="Nishida H."/>
            <person name="Nagatsuka Y."/>
            <person name="Sugiyama J."/>
        </authorList>
    </citation>
    <scope>NUCLEOTIDE SEQUENCE [LARGE SCALE GENOMIC DNA]</scope>
    <source>
        <strain evidence="9">CBS 9802 / IAM 14324 / JCM 22182 / KY 12970</strain>
    </source>
</reference>
<reference evidence="8 9" key="2">
    <citation type="journal article" date="2012" name="Open Biol.">
        <title>Characteristics of nucleosomes and linker DNA regions on the genome of the basidiomycete Mixia osmundae revealed by mono- and dinucleosome mapping.</title>
        <authorList>
            <person name="Nishida H."/>
            <person name="Kondo S."/>
            <person name="Matsumoto T."/>
            <person name="Suzuki Y."/>
            <person name="Yoshikawa H."/>
            <person name="Taylor T.D."/>
            <person name="Sugiyama J."/>
        </authorList>
    </citation>
    <scope>NUCLEOTIDE SEQUENCE [LARGE SCALE GENOMIC DNA]</scope>
    <source>
        <strain evidence="9">CBS 9802 / IAM 14324 / JCM 22182 / KY 12970</strain>
    </source>
</reference>
<evidence type="ECO:0000313" key="8">
    <source>
        <dbReference type="EMBL" id="GAA96498.1"/>
    </source>
</evidence>
<evidence type="ECO:0000259" key="7">
    <source>
        <dbReference type="PROSITE" id="PS50195"/>
    </source>
</evidence>
<dbReference type="Proteomes" id="UP000009131">
    <property type="component" value="Unassembled WGS sequence"/>
</dbReference>
<dbReference type="InParanoid" id="G7E0Y8"/>
<dbReference type="HOGENOM" id="CLU_033748_0_0_1"/>
<dbReference type="InterPro" id="IPR001683">
    <property type="entry name" value="PX_dom"/>
</dbReference>
<evidence type="ECO:0000256" key="3">
    <source>
        <dbReference type="ARBA" id="ARBA00023054"/>
    </source>
</evidence>
<dbReference type="GO" id="GO:0016192">
    <property type="term" value="P:vesicle-mediated transport"/>
    <property type="evidence" value="ECO:0007669"/>
    <property type="project" value="UniProtKB-ARBA"/>
</dbReference>
<dbReference type="OrthoDB" id="428895at2759"/>